<name>A0AA36GZ39_CYLNA</name>
<evidence type="ECO:0000313" key="1">
    <source>
        <dbReference type="EMBL" id="CAJ0600810.1"/>
    </source>
</evidence>
<comment type="caution">
    <text evidence="1">The sequence shown here is derived from an EMBL/GenBank/DDBJ whole genome shotgun (WGS) entry which is preliminary data.</text>
</comment>
<dbReference type="EMBL" id="CATQJL010000305">
    <property type="protein sequence ID" value="CAJ0600810.1"/>
    <property type="molecule type" value="Genomic_DNA"/>
</dbReference>
<sequence>MYAVETRGLVLPRLSLRLRRSSQPSTSRSTHLLSSTLHLTVYGCTLQPFDKHRPLDHIKPASLLLFR</sequence>
<evidence type="ECO:0000313" key="2">
    <source>
        <dbReference type="Proteomes" id="UP001176961"/>
    </source>
</evidence>
<dbReference type="AlphaFoldDB" id="A0AA36GZ39"/>
<keyword evidence="2" id="KW-1185">Reference proteome</keyword>
<organism evidence="1 2">
    <name type="scientific">Cylicocyclus nassatus</name>
    <name type="common">Nematode worm</name>
    <dbReference type="NCBI Taxonomy" id="53992"/>
    <lineage>
        <taxon>Eukaryota</taxon>
        <taxon>Metazoa</taxon>
        <taxon>Ecdysozoa</taxon>
        <taxon>Nematoda</taxon>
        <taxon>Chromadorea</taxon>
        <taxon>Rhabditida</taxon>
        <taxon>Rhabditina</taxon>
        <taxon>Rhabditomorpha</taxon>
        <taxon>Strongyloidea</taxon>
        <taxon>Strongylidae</taxon>
        <taxon>Cylicocyclus</taxon>
    </lineage>
</organism>
<dbReference type="Proteomes" id="UP001176961">
    <property type="component" value="Unassembled WGS sequence"/>
</dbReference>
<reference evidence="1" key="1">
    <citation type="submission" date="2023-07" db="EMBL/GenBank/DDBJ databases">
        <authorList>
            <consortium name="CYATHOMIX"/>
        </authorList>
    </citation>
    <scope>NUCLEOTIDE SEQUENCE</scope>
    <source>
        <strain evidence="1">N/A</strain>
    </source>
</reference>
<proteinExistence type="predicted"/>
<accession>A0AA36GZ39</accession>
<feature type="non-terminal residue" evidence="1">
    <location>
        <position position="67"/>
    </location>
</feature>
<gene>
    <name evidence="1" type="ORF">CYNAS_LOCUS12793</name>
</gene>
<protein>
    <submittedName>
        <fullName evidence="1">Uncharacterized protein</fullName>
    </submittedName>
</protein>